<accession>A0AB39LPN2</accession>
<dbReference type="EMBL" id="CP163429">
    <property type="protein sequence ID" value="XDP95872.1"/>
    <property type="molecule type" value="Genomic_DNA"/>
</dbReference>
<reference evidence="1" key="1">
    <citation type="submission" date="2024-07" db="EMBL/GenBank/DDBJ databases">
        <authorList>
            <person name="Yu S.T."/>
        </authorList>
    </citation>
    <scope>NUCLEOTIDE SEQUENCE</scope>
    <source>
        <strain evidence="1">R02</strain>
    </source>
</reference>
<organism evidence="1">
    <name type="scientific">Streptomyces sp. R02</name>
    <dbReference type="NCBI Taxonomy" id="3238623"/>
    <lineage>
        <taxon>Bacteria</taxon>
        <taxon>Bacillati</taxon>
        <taxon>Actinomycetota</taxon>
        <taxon>Actinomycetes</taxon>
        <taxon>Kitasatosporales</taxon>
        <taxon>Streptomycetaceae</taxon>
        <taxon>Streptomyces</taxon>
    </lineage>
</organism>
<dbReference type="RefSeq" id="WP_369157947.1">
    <property type="nucleotide sequence ID" value="NZ_CP163429.1"/>
</dbReference>
<sequence>MSDFIAIGTDTSGREVMAQRGGRLEGAARFESAAMLHALVTAVMEGGAATDAELAAFTAPLAEALGEVLGVLRTGQRAGAAAAMWQVLRGEADAVREPVYGDAARALGEALKRSQGGGAL</sequence>
<name>A0AB39LPN2_9ACTN</name>
<dbReference type="AlphaFoldDB" id="A0AB39LPN2"/>
<evidence type="ECO:0008006" key="2">
    <source>
        <dbReference type="Google" id="ProtNLM"/>
    </source>
</evidence>
<protein>
    <recommendedName>
        <fullName evidence="2">Gene transfer agent family protein</fullName>
    </recommendedName>
</protein>
<evidence type="ECO:0000313" key="1">
    <source>
        <dbReference type="EMBL" id="XDP95872.1"/>
    </source>
</evidence>
<proteinExistence type="predicted"/>
<gene>
    <name evidence="1" type="ORF">AB5J57_21180</name>
</gene>